<evidence type="ECO:0000313" key="2">
    <source>
        <dbReference type="Proteomes" id="UP001519293"/>
    </source>
</evidence>
<keyword evidence="2" id="KW-1185">Reference proteome</keyword>
<name>A0ABS4RH29_9BACI</name>
<protein>
    <submittedName>
        <fullName evidence="1">Uncharacterized protein</fullName>
    </submittedName>
</protein>
<evidence type="ECO:0000313" key="1">
    <source>
        <dbReference type="EMBL" id="MBP2241736.1"/>
    </source>
</evidence>
<comment type="caution">
    <text evidence="1">The sequence shown here is derived from an EMBL/GenBank/DDBJ whole genome shotgun (WGS) entry which is preliminary data.</text>
</comment>
<dbReference type="EMBL" id="JAGIKZ010000012">
    <property type="protein sequence ID" value="MBP2241736.1"/>
    <property type="molecule type" value="Genomic_DNA"/>
</dbReference>
<accession>A0ABS4RH29</accession>
<sequence length="90" mass="10774">MPFEMELQETIRDYVYGHLPSESWYNINFYPFIEDSNLRERLKTEFINARVIYKMFEGLQATDELLLAQIKNSSNNVCFYSRSSIKLYSI</sequence>
<proteinExistence type="predicted"/>
<gene>
    <name evidence="1" type="ORF">J2Z40_002308</name>
</gene>
<dbReference type="Proteomes" id="UP001519293">
    <property type="component" value="Unassembled WGS sequence"/>
</dbReference>
<organism evidence="1 2">
    <name type="scientific">Cytobacillus eiseniae</name>
    <dbReference type="NCBI Taxonomy" id="762947"/>
    <lineage>
        <taxon>Bacteria</taxon>
        <taxon>Bacillati</taxon>
        <taxon>Bacillota</taxon>
        <taxon>Bacilli</taxon>
        <taxon>Bacillales</taxon>
        <taxon>Bacillaceae</taxon>
        <taxon>Cytobacillus</taxon>
    </lineage>
</organism>
<reference evidence="1 2" key="1">
    <citation type="submission" date="2021-03" db="EMBL/GenBank/DDBJ databases">
        <title>Genomic Encyclopedia of Type Strains, Phase IV (KMG-IV): sequencing the most valuable type-strain genomes for metagenomic binning, comparative biology and taxonomic classification.</title>
        <authorList>
            <person name="Goeker M."/>
        </authorList>
    </citation>
    <scope>NUCLEOTIDE SEQUENCE [LARGE SCALE GENOMIC DNA]</scope>
    <source>
        <strain evidence="1 2">DSM 26675</strain>
    </source>
</reference>